<sequence length="148" mass="15923">MRRRTHARAGAQGNKAADRTGRRKKMYARAGIFPFCGRRAPLGPIAGKRRARLGSAPGLGRALAASARTALVTRGGIARARRVPPECRDSAGFLPVFSPSFFADVRRGARLGDVGVGVPSLQPNRDTFQTCRVPSWTIFSTRPIILPG</sequence>
<accession>A0A2T8IJ65</accession>
<feature type="region of interest" description="Disordered" evidence="1">
    <location>
        <begin position="1"/>
        <end position="23"/>
    </location>
</feature>
<evidence type="ECO:0000313" key="2">
    <source>
        <dbReference type="EMBL" id="PVH37725.1"/>
    </source>
</evidence>
<dbReference type="AlphaFoldDB" id="A0A2T8IJ65"/>
<organism evidence="2">
    <name type="scientific">Panicum hallii</name>
    <dbReference type="NCBI Taxonomy" id="206008"/>
    <lineage>
        <taxon>Eukaryota</taxon>
        <taxon>Viridiplantae</taxon>
        <taxon>Streptophyta</taxon>
        <taxon>Embryophyta</taxon>
        <taxon>Tracheophyta</taxon>
        <taxon>Spermatophyta</taxon>
        <taxon>Magnoliopsida</taxon>
        <taxon>Liliopsida</taxon>
        <taxon>Poales</taxon>
        <taxon>Poaceae</taxon>
        <taxon>PACMAD clade</taxon>
        <taxon>Panicoideae</taxon>
        <taxon>Panicodae</taxon>
        <taxon>Paniceae</taxon>
        <taxon>Panicinae</taxon>
        <taxon>Panicum</taxon>
        <taxon>Panicum sect. Panicum</taxon>
    </lineage>
</organism>
<proteinExistence type="predicted"/>
<gene>
    <name evidence="2" type="ORF">PAHAL_5G070500</name>
</gene>
<dbReference type="Gramene" id="PVH37725">
    <property type="protein sequence ID" value="PVH37725"/>
    <property type="gene ID" value="PAHAL_5G070500"/>
</dbReference>
<dbReference type="Proteomes" id="UP000243499">
    <property type="component" value="Chromosome 5"/>
</dbReference>
<evidence type="ECO:0000256" key="1">
    <source>
        <dbReference type="SAM" id="MobiDB-lite"/>
    </source>
</evidence>
<name>A0A2T8IJ65_9POAL</name>
<protein>
    <submittedName>
        <fullName evidence="2">Uncharacterized protein</fullName>
    </submittedName>
</protein>
<dbReference type="EMBL" id="CM008050">
    <property type="protein sequence ID" value="PVH37725.1"/>
    <property type="molecule type" value="Genomic_DNA"/>
</dbReference>
<reference evidence="2" key="1">
    <citation type="submission" date="2018-04" db="EMBL/GenBank/DDBJ databases">
        <title>WGS assembly of Panicum hallii.</title>
        <authorList>
            <person name="Lovell J."/>
            <person name="Jenkins J."/>
            <person name="Lowry D."/>
            <person name="Mamidi S."/>
            <person name="Sreedasyam A."/>
            <person name="Weng X."/>
            <person name="Barry K."/>
            <person name="Bonette J."/>
            <person name="Campitelli B."/>
            <person name="Daum C."/>
            <person name="Gordon S."/>
            <person name="Gould B."/>
            <person name="Lipzen A."/>
            <person name="Macqueen A."/>
            <person name="Palacio-Mejia J."/>
            <person name="Plott C."/>
            <person name="Shakirov E."/>
            <person name="Shu S."/>
            <person name="Yoshinaga Y."/>
            <person name="Zane M."/>
            <person name="Rokhsar D."/>
            <person name="Grimwood J."/>
            <person name="Schmutz J."/>
            <person name="Juenger T."/>
        </authorList>
    </citation>
    <scope>NUCLEOTIDE SEQUENCE [LARGE SCALE GENOMIC DNA]</scope>
    <source>
        <strain evidence="2">FIL2</strain>
    </source>
</reference>